<organism evidence="5 6">
    <name type="scientific">Streptomyces glaucosporus</name>
    <dbReference type="NCBI Taxonomy" id="284044"/>
    <lineage>
        <taxon>Bacteria</taxon>
        <taxon>Bacillati</taxon>
        <taxon>Actinomycetota</taxon>
        <taxon>Actinomycetes</taxon>
        <taxon>Kitasatosporales</taxon>
        <taxon>Streptomycetaceae</taxon>
        <taxon>Streptomyces</taxon>
    </lineage>
</organism>
<evidence type="ECO:0000256" key="2">
    <source>
        <dbReference type="ARBA" id="ARBA00023315"/>
    </source>
</evidence>
<dbReference type="SUPFAM" id="SSF55729">
    <property type="entry name" value="Acyl-CoA N-acyltransferases (Nat)"/>
    <property type="match status" value="1"/>
</dbReference>
<dbReference type="PANTHER" id="PTHR43792">
    <property type="entry name" value="GNAT FAMILY, PUTATIVE (AFU_ORTHOLOGUE AFUA_3G00765)-RELATED-RELATED"/>
    <property type="match status" value="1"/>
</dbReference>
<proteinExistence type="inferred from homology"/>
<keyword evidence="1" id="KW-0808">Transferase</keyword>
<dbReference type="PANTHER" id="PTHR43792:SF8">
    <property type="entry name" value="[RIBOSOMAL PROTEIN US5]-ALANINE N-ACETYLTRANSFERASE"/>
    <property type="match status" value="1"/>
</dbReference>
<dbReference type="Gene3D" id="3.40.630.30">
    <property type="match status" value="1"/>
</dbReference>
<dbReference type="Pfam" id="PF13302">
    <property type="entry name" value="Acetyltransf_3"/>
    <property type="match status" value="1"/>
</dbReference>
<sequence length="172" mass="18778">MSVTRIASVGDAEALADQVRANRAFLAPWEPARSDAYFTVEGQRAVLEDNLDAYARGSMVPLVIVDEDDRPIGRVNINNIVRGAFQSAALGYWVSESHNGRGIASAAVAEAVELAFGKLGLHRLQAETLPHNTASQRVLARNGFQPFAVAPSYLKIAGEWRDHILYHRINPS</sequence>
<protein>
    <submittedName>
        <fullName evidence="5">Ribosomal protein S5-alanine N-acetyltransferase</fullName>
    </submittedName>
</protein>
<dbReference type="InterPro" id="IPR016181">
    <property type="entry name" value="Acyl_CoA_acyltransferase"/>
</dbReference>
<evidence type="ECO:0000313" key="5">
    <source>
        <dbReference type="EMBL" id="GAA2383788.1"/>
    </source>
</evidence>
<keyword evidence="6" id="KW-1185">Reference proteome</keyword>
<accession>A0ABP5UQ00</accession>
<reference evidence="6" key="1">
    <citation type="journal article" date="2019" name="Int. J. Syst. Evol. Microbiol.">
        <title>The Global Catalogue of Microorganisms (GCM) 10K type strain sequencing project: providing services to taxonomists for standard genome sequencing and annotation.</title>
        <authorList>
            <consortium name="The Broad Institute Genomics Platform"/>
            <consortium name="The Broad Institute Genome Sequencing Center for Infectious Disease"/>
            <person name="Wu L."/>
            <person name="Ma J."/>
        </authorList>
    </citation>
    <scope>NUCLEOTIDE SEQUENCE [LARGE SCALE GENOMIC DNA]</scope>
    <source>
        <strain evidence="6">JCM 6921</strain>
    </source>
</reference>
<dbReference type="RefSeq" id="WP_344628872.1">
    <property type="nucleotide sequence ID" value="NZ_BAAATJ010000001.1"/>
</dbReference>
<dbReference type="InterPro" id="IPR000182">
    <property type="entry name" value="GNAT_dom"/>
</dbReference>
<comment type="caution">
    <text evidence="5">The sequence shown here is derived from an EMBL/GenBank/DDBJ whole genome shotgun (WGS) entry which is preliminary data.</text>
</comment>
<feature type="domain" description="N-acetyltransferase" evidence="4">
    <location>
        <begin position="2"/>
        <end position="171"/>
    </location>
</feature>
<dbReference type="Proteomes" id="UP001500058">
    <property type="component" value="Unassembled WGS sequence"/>
</dbReference>
<keyword evidence="2" id="KW-0012">Acyltransferase</keyword>
<keyword evidence="5" id="KW-0687">Ribonucleoprotein</keyword>
<dbReference type="InterPro" id="IPR051531">
    <property type="entry name" value="N-acetyltransferase"/>
</dbReference>
<evidence type="ECO:0000259" key="4">
    <source>
        <dbReference type="PROSITE" id="PS51186"/>
    </source>
</evidence>
<evidence type="ECO:0000256" key="1">
    <source>
        <dbReference type="ARBA" id="ARBA00022679"/>
    </source>
</evidence>
<evidence type="ECO:0000256" key="3">
    <source>
        <dbReference type="ARBA" id="ARBA00038502"/>
    </source>
</evidence>
<dbReference type="EMBL" id="BAAATJ010000001">
    <property type="protein sequence ID" value="GAA2383788.1"/>
    <property type="molecule type" value="Genomic_DNA"/>
</dbReference>
<evidence type="ECO:0000313" key="6">
    <source>
        <dbReference type="Proteomes" id="UP001500058"/>
    </source>
</evidence>
<dbReference type="GO" id="GO:0005840">
    <property type="term" value="C:ribosome"/>
    <property type="evidence" value="ECO:0007669"/>
    <property type="project" value="UniProtKB-KW"/>
</dbReference>
<comment type="similarity">
    <text evidence="3">Belongs to the acetyltransferase family. RimJ subfamily.</text>
</comment>
<gene>
    <name evidence="5" type="primary">rimJ</name>
    <name evidence="5" type="ORF">GCM10010420_02390</name>
</gene>
<dbReference type="PROSITE" id="PS51186">
    <property type="entry name" value="GNAT"/>
    <property type="match status" value="1"/>
</dbReference>
<name>A0ABP5UQ00_9ACTN</name>
<keyword evidence="5" id="KW-0689">Ribosomal protein</keyword>